<dbReference type="SMART" id="SM01149">
    <property type="entry name" value="DUF1237"/>
    <property type="match status" value="1"/>
</dbReference>
<evidence type="ECO:0008006" key="3">
    <source>
        <dbReference type="Google" id="ProtNLM"/>
    </source>
</evidence>
<dbReference type="GO" id="GO:0005975">
    <property type="term" value="P:carbohydrate metabolic process"/>
    <property type="evidence" value="ECO:0007669"/>
    <property type="project" value="InterPro"/>
</dbReference>
<sequence>MGAMTRPTLDPAVTATVRAAADRVRATSGPRVGDLVESALLRTLTDTVTVGEDGTAFVITGDIPAMWLRDSTTQLTPYLRFLTSCPPLADLVAGVVRRQLACLDHDPYANAFNDGPTGAHYDPDDVCDDPHVWEQKYEIDSLAYPVTLLHTLWRATGRTDVLDERAHRVLRTVVDQLRAEQDHDTSPYRFRRDTDIPTETLARDGRGTPVGRTGMSWSGFRPSDDACTYGYNVPANLFAAQALLAVGELAADVLGDQPLADDARALSRELVAGVEEFGVVGVPGGPDGRRMYAYEVDGLGGVLRMDDANTPSLLSLPLLAPDVLDAEVWRTTRAVVLSPANPYWYSGSAASGVGSPHTLPGRVWPIALAVEGLTGTAEDRVRILDLLARTDGGTDRMHESFDVSDPTAYSRPWFSWADSMFCELALTVADDADARRS</sequence>
<dbReference type="InterPro" id="IPR008313">
    <property type="entry name" value="GH125"/>
</dbReference>
<organism evidence="1 2">
    <name type="scientific">Promicromonospora thailandica</name>
    <dbReference type="NCBI Taxonomy" id="765201"/>
    <lineage>
        <taxon>Bacteria</taxon>
        <taxon>Bacillati</taxon>
        <taxon>Actinomycetota</taxon>
        <taxon>Actinomycetes</taxon>
        <taxon>Micrococcales</taxon>
        <taxon>Promicromonosporaceae</taxon>
        <taxon>Promicromonospora</taxon>
    </lineage>
</organism>
<comment type="caution">
    <text evidence="1">The sequence shown here is derived from an EMBL/GenBank/DDBJ whole genome shotgun (WGS) entry which is preliminary data.</text>
</comment>
<dbReference type="Proteomes" id="UP001139493">
    <property type="component" value="Unassembled WGS sequence"/>
</dbReference>
<evidence type="ECO:0000313" key="2">
    <source>
        <dbReference type="Proteomes" id="UP001139493"/>
    </source>
</evidence>
<dbReference type="EMBL" id="JAMTCS010000001">
    <property type="protein sequence ID" value="MCP2262795.1"/>
    <property type="molecule type" value="Genomic_DNA"/>
</dbReference>
<dbReference type="InterPro" id="IPR008928">
    <property type="entry name" value="6-hairpin_glycosidase_sf"/>
</dbReference>
<keyword evidence="2" id="KW-1185">Reference proteome</keyword>
<dbReference type="PANTHER" id="PTHR31047">
    <property type="entry name" value="MEIOTICALLY UP-REGULATED GENE 157 PROTEIN"/>
    <property type="match status" value="1"/>
</dbReference>
<dbReference type="SUPFAM" id="SSF48208">
    <property type="entry name" value="Six-hairpin glycosidases"/>
    <property type="match status" value="1"/>
</dbReference>
<gene>
    <name evidence="1" type="ORF">APR03_000118</name>
</gene>
<dbReference type="InterPro" id="IPR012341">
    <property type="entry name" value="6hp_glycosidase-like_sf"/>
</dbReference>
<accession>A0A9X2FWV0</accession>
<dbReference type="PANTHER" id="PTHR31047:SF0">
    <property type="entry name" value="MEIOTICALLY UP-REGULATED GENE 157 PROTEIN"/>
    <property type="match status" value="1"/>
</dbReference>
<dbReference type="Pfam" id="PF06824">
    <property type="entry name" value="Glyco_hydro_125"/>
    <property type="match status" value="1"/>
</dbReference>
<dbReference type="PIRSF" id="PIRSF028846">
    <property type="entry name" value="UCP028846"/>
    <property type="match status" value="1"/>
</dbReference>
<name>A0A9X2FWV0_9MICO</name>
<proteinExistence type="predicted"/>
<dbReference type="AlphaFoldDB" id="A0A9X2FWV0"/>
<evidence type="ECO:0000313" key="1">
    <source>
        <dbReference type="EMBL" id="MCP2262795.1"/>
    </source>
</evidence>
<dbReference type="Gene3D" id="1.50.10.10">
    <property type="match status" value="1"/>
</dbReference>
<reference evidence="1" key="1">
    <citation type="submission" date="2022-06" db="EMBL/GenBank/DDBJ databases">
        <title>Genomic Encyclopedia of Archaeal and Bacterial Type Strains, Phase II (KMG-II): from individual species to whole genera.</title>
        <authorList>
            <person name="Goeker M."/>
        </authorList>
    </citation>
    <scope>NUCLEOTIDE SEQUENCE</scope>
    <source>
        <strain evidence="1">DSM 26652</strain>
    </source>
</reference>
<protein>
    <recommendedName>
        <fullName evidence="3">Metal-independent alpha-mannosidase</fullName>
    </recommendedName>
</protein>